<dbReference type="OrthoDB" id="10031947at2759"/>
<evidence type="ECO:0000256" key="5">
    <source>
        <dbReference type="ARBA" id="ARBA00023242"/>
    </source>
</evidence>
<keyword evidence="1" id="KW-0862">Zinc</keyword>
<dbReference type="AlphaFoldDB" id="A0A8K0T5T1"/>
<feature type="region of interest" description="Disordered" evidence="6">
    <location>
        <begin position="547"/>
        <end position="609"/>
    </location>
</feature>
<evidence type="ECO:0000256" key="3">
    <source>
        <dbReference type="ARBA" id="ARBA00023125"/>
    </source>
</evidence>
<dbReference type="InterPro" id="IPR007219">
    <property type="entry name" value="XnlR_reg_dom"/>
</dbReference>
<organism evidence="8 9">
    <name type="scientific">Plectosphaerella cucumerina</name>
    <dbReference type="NCBI Taxonomy" id="40658"/>
    <lineage>
        <taxon>Eukaryota</taxon>
        <taxon>Fungi</taxon>
        <taxon>Dikarya</taxon>
        <taxon>Ascomycota</taxon>
        <taxon>Pezizomycotina</taxon>
        <taxon>Sordariomycetes</taxon>
        <taxon>Hypocreomycetidae</taxon>
        <taxon>Glomerellales</taxon>
        <taxon>Plectosphaerellaceae</taxon>
        <taxon>Plectosphaerella</taxon>
    </lineage>
</organism>
<gene>
    <name evidence="8" type="ORF">B0T11DRAFT_291697</name>
</gene>
<feature type="compositionally biased region" description="Polar residues" evidence="6">
    <location>
        <begin position="578"/>
        <end position="594"/>
    </location>
</feature>
<sequence length="679" mass="73937">MFKFVSDNVGGIGTKRKLSQKPCEACKKRHKRCPHTPSDGTPAPSTNGRNARRVSPAAPRSRSPSSISTSVRVERPPSTSLQNRPASAPGNSQTSPARDQTADSDGVFLRFVGDLRPEASFLTYGSRDGKRRGDIGVWQKPDDVDGASSEIDGDGLITVEPNRGQPFRLAGLAGLEALHPFLRRECASVLPPDYARFEAVYLLKFDPLFPILHGEKLDEHDAMDCTVLRQCVCLIAALDPSLRPHLKLPHVNGPLSQAKFRASVAAAVKQSLDAGFVRDRMVALQAMVLLALYADGKTGSSEISPTYCAQAVCHCQTMGLHLGWLKDGNSTARSRRIFWCIWVLDRLNTCANARPVIIHQQDIDDRIWEAVDEQIPAFRLLIRLSRLMDDSFAHYRPRAVPQPPTPPPAFEDLVCEVGAADVPTPLLVTLELFYMVVVILQSGPERSDPAGERATGPWFPAQAASVIVDLATGEYSSSMTFWAMLPYTVSIACSVAYKNLRNSSVTYKRKQAYALFHSTCDVLDNLSRSFPSAQHMTKLARETLREVERVSSSRNKGKPIEGRQTVAEPAAGTADAVANTTQYPGSASASQLDTPASRPPDFAEPYVYGDPAGMGTLDPAILTGMDFTDVGGIFEDFDPNFQLNRVDAVFSANLNPAMPLFPMDWMDEGPHGGGAGGLQ</sequence>
<keyword evidence="3" id="KW-0238">DNA-binding</keyword>
<proteinExistence type="predicted"/>
<feature type="domain" description="Xylanolytic transcriptional activator regulatory" evidence="7">
    <location>
        <begin position="304"/>
        <end position="374"/>
    </location>
</feature>
<dbReference type="SMART" id="SM00906">
    <property type="entry name" value="Fungal_trans"/>
    <property type="match status" value="1"/>
</dbReference>
<evidence type="ECO:0000313" key="8">
    <source>
        <dbReference type="EMBL" id="KAH7347691.1"/>
    </source>
</evidence>
<feature type="compositionally biased region" description="Low complexity" evidence="6">
    <location>
        <begin position="53"/>
        <end position="71"/>
    </location>
</feature>
<dbReference type="Proteomes" id="UP000813385">
    <property type="component" value="Unassembled WGS sequence"/>
</dbReference>
<dbReference type="GO" id="GO:0006351">
    <property type="term" value="P:DNA-templated transcription"/>
    <property type="evidence" value="ECO:0007669"/>
    <property type="project" value="InterPro"/>
</dbReference>
<name>A0A8K0T5T1_9PEZI</name>
<dbReference type="EMBL" id="JAGPXD010000007">
    <property type="protein sequence ID" value="KAH7347691.1"/>
    <property type="molecule type" value="Genomic_DNA"/>
</dbReference>
<keyword evidence="2" id="KW-0805">Transcription regulation</keyword>
<dbReference type="GO" id="GO:0003677">
    <property type="term" value="F:DNA binding"/>
    <property type="evidence" value="ECO:0007669"/>
    <property type="project" value="UniProtKB-KW"/>
</dbReference>
<evidence type="ECO:0000256" key="1">
    <source>
        <dbReference type="ARBA" id="ARBA00022833"/>
    </source>
</evidence>
<accession>A0A8K0T5T1</accession>
<keyword evidence="4" id="KW-0804">Transcription</keyword>
<reference evidence="8" key="1">
    <citation type="journal article" date="2021" name="Nat. Commun.">
        <title>Genetic determinants of endophytism in the Arabidopsis root mycobiome.</title>
        <authorList>
            <person name="Mesny F."/>
            <person name="Miyauchi S."/>
            <person name="Thiergart T."/>
            <person name="Pickel B."/>
            <person name="Atanasova L."/>
            <person name="Karlsson M."/>
            <person name="Huettel B."/>
            <person name="Barry K.W."/>
            <person name="Haridas S."/>
            <person name="Chen C."/>
            <person name="Bauer D."/>
            <person name="Andreopoulos W."/>
            <person name="Pangilinan J."/>
            <person name="LaButti K."/>
            <person name="Riley R."/>
            <person name="Lipzen A."/>
            <person name="Clum A."/>
            <person name="Drula E."/>
            <person name="Henrissat B."/>
            <person name="Kohler A."/>
            <person name="Grigoriev I.V."/>
            <person name="Martin F.M."/>
            <person name="Hacquard S."/>
        </authorList>
    </citation>
    <scope>NUCLEOTIDE SEQUENCE</scope>
    <source>
        <strain evidence="8">MPI-CAGE-AT-0016</strain>
    </source>
</reference>
<feature type="region of interest" description="Disordered" evidence="6">
    <location>
        <begin position="1"/>
        <end position="103"/>
    </location>
</feature>
<dbReference type="GO" id="GO:0008270">
    <property type="term" value="F:zinc ion binding"/>
    <property type="evidence" value="ECO:0007669"/>
    <property type="project" value="InterPro"/>
</dbReference>
<feature type="compositionally biased region" description="Polar residues" evidence="6">
    <location>
        <begin position="77"/>
        <end position="98"/>
    </location>
</feature>
<dbReference type="PANTHER" id="PTHR47171">
    <property type="entry name" value="FARA-RELATED"/>
    <property type="match status" value="1"/>
</dbReference>
<keyword evidence="5" id="KW-0539">Nucleus</keyword>
<evidence type="ECO:0000313" key="9">
    <source>
        <dbReference type="Proteomes" id="UP000813385"/>
    </source>
</evidence>
<evidence type="ECO:0000256" key="4">
    <source>
        <dbReference type="ARBA" id="ARBA00023163"/>
    </source>
</evidence>
<evidence type="ECO:0000256" key="2">
    <source>
        <dbReference type="ARBA" id="ARBA00023015"/>
    </source>
</evidence>
<dbReference type="InterPro" id="IPR052073">
    <property type="entry name" value="Amide_Lactam_Regulators"/>
</dbReference>
<evidence type="ECO:0000259" key="7">
    <source>
        <dbReference type="SMART" id="SM00906"/>
    </source>
</evidence>
<dbReference type="Pfam" id="PF04082">
    <property type="entry name" value="Fungal_trans"/>
    <property type="match status" value="1"/>
</dbReference>
<evidence type="ECO:0000256" key="6">
    <source>
        <dbReference type="SAM" id="MobiDB-lite"/>
    </source>
</evidence>
<comment type="caution">
    <text evidence="8">The sequence shown here is derived from an EMBL/GenBank/DDBJ whole genome shotgun (WGS) entry which is preliminary data.</text>
</comment>
<dbReference type="CDD" id="cd12148">
    <property type="entry name" value="fungal_TF_MHR"/>
    <property type="match status" value="1"/>
</dbReference>
<keyword evidence="9" id="KW-1185">Reference proteome</keyword>
<protein>
    <recommendedName>
        <fullName evidence="7">Xylanolytic transcriptional activator regulatory domain-containing protein</fullName>
    </recommendedName>
</protein>
<dbReference type="PANTHER" id="PTHR47171:SF6">
    <property type="entry name" value="SPECIFIC TRANSCRIPTION FACTOR, PUTATIVE (AFU_ORTHOLOGUE AFUA_2G06130)-RELATED"/>
    <property type="match status" value="1"/>
</dbReference>